<dbReference type="NCBIfam" id="TIGR00254">
    <property type="entry name" value="GGDEF"/>
    <property type="match status" value="1"/>
</dbReference>
<dbReference type="InterPro" id="IPR029787">
    <property type="entry name" value="Nucleotide_cyclase"/>
</dbReference>
<dbReference type="CDD" id="cd01949">
    <property type="entry name" value="GGDEF"/>
    <property type="match status" value="1"/>
</dbReference>
<feature type="domain" description="GGDEF" evidence="3">
    <location>
        <begin position="177"/>
        <end position="309"/>
    </location>
</feature>
<keyword evidence="4" id="KW-0614">Plasmid</keyword>
<dbReference type="OrthoDB" id="9812260at2"/>
<dbReference type="PROSITE" id="PS50887">
    <property type="entry name" value="GGDEF"/>
    <property type="match status" value="1"/>
</dbReference>
<accession>A0A387FVS6</accession>
<dbReference type="KEGG" id="rjg:CCGE525_31665"/>
<evidence type="ECO:0000313" key="4">
    <source>
        <dbReference type="EMBL" id="AYG63240.1"/>
    </source>
</evidence>
<dbReference type="PANTHER" id="PTHR45138">
    <property type="entry name" value="REGULATORY COMPONENTS OF SENSORY TRANSDUCTION SYSTEM"/>
    <property type="match status" value="1"/>
</dbReference>
<organism evidence="4 5">
    <name type="scientific">Rhizobium jaguaris</name>
    <dbReference type="NCBI Taxonomy" id="1312183"/>
    <lineage>
        <taxon>Bacteria</taxon>
        <taxon>Pseudomonadati</taxon>
        <taxon>Pseudomonadota</taxon>
        <taxon>Alphaproteobacteria</taxon>
        <taxon>Hyphomicrobiales</taxon>
        <taxon>Rhizobiaceae</taxon>
        <taxon>Rhizobium/Agrobacterium group</taxon>
        <taxon>Rhizobium</taxon>
    </lineage>
</organism>
<dbReference type="GO" id="GO:0052621">
    <property type="term" value="F:diguanylate cyclase activity"/>
    <property type="evidence" value="ECO:0007669"/>
    <property type="project" value="UniProtKB-EC"/>
</dbReference>
<reference evidence="4 5" key="1">
    <citation type="submission" date="2018-10" db="EMBL/GenBank/DDBJ databases">
        <title>Rhizobium etli, R. leguminosarum and a new Rhizobium genospecies from Phaseolus dumosus.</title>
        <authorList>
            <person name="Ramirez-Puebla S.T."/>
            <person name="Rogel-Hernandez M.A."/>
            <person name="Guerrero G."/>
            <person name="Ormeno-Orrillo E."/>
            <person name="Martinez-Romero J.C."/>
            <person name="Negrete-Yankelevich S."/>
            <person name="Martinez-Romero E."/>
        </authorList>
    </citation>
    <scope>NUCLEOTIDE SEQUENCE [LARGE SCALE GENOMIC DNA]</scope>
    <source>
        <strain evidence="4 5">CCGE525</strain>
        <plasmid evidence="5">prccge525c</plasmid>
    </source>
</reference>
<sequence>MISLNNGTRKLLDQLGPMAADTQVLIALYDAEDRLQFDNPAFRSAFFIAADEHPLWADLMRRNYRLRQGTVIAAADFEEWLRSTQSRRGKVSFRAFETDLHDGRWLWMTETVRENGWMLCIASDITRIRANERDLRQDRDVAIKAAQTDELTGVANRRFVMARLEELLAIPVAADQALGCLAVFDIDNFKYINDTLGHHAGDVILRDFAGLIQAHVRRTDCFGRVGGEEFVLVMPRTLADEAACIIHRMLAIVRDSRPLPDSSDFSYTFSAGLAVARRGDALAEVYRRADLALYGAKLAGRDRLQINIDLPSGEKR</sequence>
<name>A0A387FVS6_9HYPH</name>
<dbReference type="PANTHER" id="PTHR45138:SF9">
    <property type="entry name" value="DIGUANYLATE CYCLASE DGCM-RELATED"/>
    <property type="match status" value="1"/>
</dbReference>
<dbReference type="SMART" id="SM00267">
    <property type="entry name" value="GGDEF"/>
    <property type="match status" value="1"/>
</dbReference>
<dbReference type="RefSeq" id="WP_120708148.1">
    <property type="nucleotide sequence ID" value="NZ_CP032695.1"/>
</dbReference>
<evidence type="ECO:0000313" key="5">
    <source>
        <dbReference type="Proteomes" id="UP000282195"/>
    </source>
</evidence>
<dbReference type="Proteomes" id="UP000282195">
    <property type="component" value="Plasmid pRCCGE525c"/>
</dbReference>
<dbReference type="Gene3D" id="3.30.70.270">
    <property type="match status" value="1"/>
</dbReference>
<geneLocation type="plasmid" evidence="5">
    <name>prccge525c</name>
</geneLocation>
<dbReference type="EC" id="2.7.7.65" evidence="1"/>
<gene>
    <name evidence="4" type="ORF">CCGE525_31665</name>
</gene>
<proteinExistence type="predicted"/>
<dbReference type="InterPro" id="IPR050469">
    <property type="entry name" value="Diguanylate_Cyclase"/>
</dbReference>
<dbReference type="Pfam" id="PF00990">
    <property type="entry name" value="GGDEF"/>
    <property type="match status" value="1"/>
</dbReference>
<dbReference type="InterPro" id="IPR043128">
    <property type="entry name" value="Rev_trsase/Diguanyl_cyclase"/>
</dbReference>
<comment type="catalytic activity">
    <reaction evidence="2">
        <text>2 GTP = 3',3'-c-di-GMP + 2 diphosphate</text>
        <dbReference type="Rhea" id="RHEA:24898"/>
        <dbReference type="ChEBI" id="CHEBI:33019"/>
        <dbReference type="ChEBI" id="CHEBI:37565"/>
        <dbReference type="ChEBI" id="CHEBI:58805"/>
        <dbReference type="EC" id="2.7.7.65"/>
    </reaction>
</comment>
<dbReference type="InterPro" id="IPR000160">
    <property type="entry name" value="GGDEF_dom"/>
</dbReference>
<evidence type="ECO:0000256" key="1">
    <source>
        <dbReference type="ARBA" id="ARBA00012528"/>
    </source>
</evidence>
<keyword evidence="5" id="KW-1185">Reference proteome</keyword>
<evidence type="ECO:0000256" key="2">
    <source>
        <dbReference type="ARBA" id="ARBA00034247"/>
    </source>
</evidence>
<dbReference type="EMBL" id="CP032695">
    <property type="protein sequence ID" value="AYG63240.1"/>
    <property type="molecule type" value="Genomic_DNA"/>
</dbReference>
<evidence type="ECO:0000259" key="3">
    <source>
        <dbReference type="PROSITE" id="PS50887"/>
    </source>
</evidence>
<protein>
    <recommendedName>
        <fullName evidence="1">diguanylate cyclase</fullName>
        <ecNumber evidence="1">2.7.7.65</ecNumber>
    </recommendedName>
</protein>
<dbReference type="SUPFAM" id="SSF55073">
    <property type="entry name" value="Nucleotide cyclase"/>
    <property type="match status" value="1"/>
</dbReference>
<dbReference type="AlphaFoldDB" id="A0A387FVS6"/>